<evidence type="ECO:0000256" key="1">
    <source>
        <dbReference type="SAM" id="SignalP"/>
    </source>
</evidence>
<dbReference type="Gramene" id="CDY64874">
    <property type="protein sequence ID" value="CDY64874"/>
    <property type="gene ID" value="GSBRNA2T00043773001"/>
</dbReference>
<dbReference type="PaxDb" id="3708-A0A078JDX2"/>
<reference evidence="3 4" key="1">
    <citation type="journal article" date="2014" name="Science">
        <title>Plant genetics. Early allopolyploid evolution in the post-Neolithic Brassica napus oilseed genome.</title>
        <authorList>
            <person name="Chalhoub B."/>
            <person name="Denoeud F."/>
            <person name="Liu S."/>
            <person name="Parkin I.A."/>
            <person name="Tang H."/>
            <person name="Wang X."/>
            <person name="Chiquet J."/>
            <person name="Belcram H."/>
            <person name="Tong C."/>
            <person name="Samans B."/>
            <person name="Correa M."/>
            <person name="Da Silva C."/>
            <person name="Just J."/>
            <person name="Falentin C."/>
            <person name="Koh C.S."/>
            <person name="Le Clainche I."/>
            <person name="Bernard M."/>
            <person name="Bento P."/>
            <person name="Noel B."/>
            <person name="Labadie K."/>
            <person name="Alberti A."/>
            <person name="Charles M."/>
            <person name="Arnaud D."/>
            <person name="Guo H."/>
            <person name="Daviaud C."/>
            <person name="Alamery S."/>
            <person name="Jabbari K."/>
            <person name="Zhao M."/>
            <person name="Edger P.P."/>
            <person name="Chelaifa H."/>
            <person name="Tack D."/>
            <person name="Lassalle G."/>
            <person name="Mestiri I."/>
            <person name="Schnel N."/>
            <person name="Le Paslier M.C."/>
            <person name="Fan G."/>
            <person name="Renault V."/>
            <person name="Bayer P.E."/>
            <person name="Golicz A.A."/>
            <person name="Manoli S."/>
            <person name="Lee T.H."/>
            <person name="Thi V.H."/>
            <person name="Chalabi S."/>
            <person name="Hu Q."/>
            <person name="Fan C."/>
            <person name="Tollenaere R."/>
            <person name="Lu Y."/>
            <person name="Battail C."/>
            <person name="Shen J."/>
            <person name="Sidebottom C.H."/>
            <person name="Wang X."/>
            <person name="Canaguier A."/>
            <person name="Chauveau A."/>
            <person name="Berard A."/>
            <person name="Deniot G."/>
            <person name="Guan M."/>
            <person name="Liu Z."/>
            <person name="Sun F."/>
            <person name="Lim Y.P."/>
            <person name="Lyons E."/>
            <person name="Town C.D."/>
            <person name="Bancroft I."/>
            <person name="Wang X."/>
            <person name="Meng J."/>
            <person name="Ma J."/>
            <person name="Pires J.C."/>
            <person name="King G.J."/>
            <person name="Brunel D."/>
            <person name="Delourme R."/>
            <person name="Renard M."/>
            <person name="Aury J.M."/>
            <person name="Adams K.L."/>
            <person name="Batley J."/>
            <person name="Snowdon R.J."/>
            <person name="Tost J."/>
            <person name="Edwards D."/>
            <person name="Zhou Y."/>
            <person name="Hua W."/>
            <person name="Sharpe A.G."/>
            <person name="Paterson A.H."/>
            <person name="Guan C."/>
            <person name="Wincker P."/>
        </authorList>
    </citation>
    <scope>NUCLEOTIDE SEQUENCE [LARGE SCALE GENOMIC DNA]</scope>
    <source>
        <strain evidence="4">cv. Darmor-bzh</strain>
    </source>
</reference>
<dbReference type="InterPro" id="IPR058888">
    <property type="entry name" value="LLG1-like"/>
</dbReference>
<evidence type="ECO:0000313" key="4">
    <source>
        <dbReference type="Proteomes" id="UP000028999"/>
    </source>
</evidence>
<dbReference type="Pfam" id="PF26578">
    <property type="entry name" value="LLG1"/>
    <property type="match status" value="1"/>
</dbReference>
<dbReference type="AlphaFoldDB" id="A0A078JDX2"/>
<proteinExistence type="predicted"/>
<sequence>MKLKLFSSSLHLFLLISVFISDGIYTVYSSRNLLRTTEKVSCPMNFQFMNYTIITSRCKVFISDGIYTVYSSRNLLRTTEKFSCPMNFQFMNYTIITSRCKGPHFQHIECCDAFKEFACLYIN</sequence>
<organism evidence="3 4">
    <name type="scientific">Brassica napus</name>
    <name type="common">Rape</name>
    <dbReference type="NCBI Taxonomy" id="3708"/>
    <lineage>
        <taxon>Eukaryota</taxon>
        <taxon>Viridiplantae</taxon>
        <taxon>Streptophyta</taxon>
        <taxon>Embryophyta</taxon>
        <taxon>Tracheophyta</taxon>
        <taxon>Spermatophyta</taxon>
        <taxon>Magnoliopsida</taxon>
        <taxon>eudicotyledons</taxon>
        <taxon>Gunneridae</taxon>
        <taxon>Pentapetalae</taxon>
        <taxon>rosids</taxon>
        <taxon>malvids</taxon>
        <taxon>Brassicales</taxon>
        <taxon>Brassicaceae</taxon>
        <taxon>Brassiceae</taxon>
        <taxon>Brassica</taxon>
    </lineage>
</organism>
<dbReference type="PANTHER" id="PTHR31533:SF29">
    <property type="entry name" value="GENOME ASSEMBLY, CHROMOSOME: A09"/>
    <property type="match status" value="1"/>
</dbReference>
<dbReference type="OMA" id="FACLYIN"/>
<gene>
    <name evidence="3" type="primary">BnaCnng45450D</name>
    <name evidence="3" type="ORF">GSBRNA2T00043773001</name>
</gene>
<feature type="signal peptide" evidence="1">
    <location>
        <begin position="1"/>
        <end position="29"/>
    </location>
</feature>
<dbReference type="EMBL" id="LK034585">
    <property type="protein sequence ID" value="CDY64874.1"/>
    <property type="molecule type" value="Genomic_DNA"/>
</dbReference>
<evidence type="ECO:0000313" key="3">
    <source>
        <dbReference type="EMBL" id="CDY64874.1"/>
    </source>
</evidence>
<dbReference type="InterPro" id="IPR039307">
    <property type="entry name" value="LORELEI-like"/>
</dbReference>
<feature type="chain" id="PRO_5001739241" evidence="1">
    <location>
        <begin position="30"/>
        <end position="123"/>
    </location>
</feature>
<feature type="domain" description="GPI-anchored protein LLG1-like" evidence="2">
    <location>
        <begin position="86"/>
        <end position="121"/>
    </location>
</feature>
<name>A0A078JDX2_BRANA</name>
<dbReference type="PANTHER" id="PTHR31533">
    <property type="entry name" value="GPI-ANCHORED PROTEIN LLG1-RELATED-RELATED"/>
    <property type="match status" value="1"/>
</dbReference>
<keyword evidence="1" id="KW-0732">Signal</keyword>
<dbReference type="STRING" id="3708.A0A078JDX2"/>
<accession>A0A078JDX2</accession>
<protein>
    <submittedName>
        <fullName evidence="3">BnaCnng45450D protein</fullName>
    </submittedName>
</protein>
<evidence type="ECO:0000259" key="2">
    <source>
        <dbReference type="Pfam" id="PF26578"/>
    </source>
</evidence>
<dbReference type="Proteomes" id="UP000028999">
    <property type="component" value="Unassembled WGS sequence"/>
</dbReference>
<keyword evidence="4" id="KW-1185">Reference proteome</keyword>